<dbReference type="AlphaFoldDB" id="A0A9K3PT71"/>
<dbReference type="EMBL" id="JAGRRH010000015">
    <property type="protein sequence ID" value="KAG7356384.1"/>
    <property type="molecule type" value="Genomic_DNA"/>
</dbReference>
<name>A0A9K3PT71_9STRA</name>
<protein>
    <submittedName>
        <fullName evidence="6">Periplasmic protease</fullName>
    </submittedName>
</protein>
<dbReference type="Proteomes" id="UP000693970">
    <property type="component" value="Unassembled WGS sequence"/>
</dbReference>
<dbReference type="InterPro" id="IPR002142">
    <property type="entry name" value="Peptidase_S49"/>
</dbReference>
<organism evidence="6 7">
    <name type="scientific">Nitzschia inconspicua</name>
    <dbReference type="NCBI Taxonomy" id="303405"/>
    <lineage>
        <taxon>Eukaryota</taxon>
        <taxon>Sar</taxon>
        <taxon>Stramenopiles</taxon>
        <taxon>Ochrophyta</taxon>
        <taxon>Bacillariophyta</taxon>
        <taxon>Bacillariophyceae</taxon>
        <taxon>Bacillariophycidae</taxon>
        <taxon>Bacillariales</taxon>
        <taxon>Bacillariaceae</taxon>
        <taxon>Nitzschia</taxon>
    </lineage>
</organism>
<accession>A0A9K3PT71</accession>
<feature type="compositionally biased region" description="Acidic residues" evidence="4">
    <location>
        <begin position="92"/>
        <end position="103"/>
    </location>
</feature>
<reference evidence="6" key="2">
    <citation type="submission" date="2021-04" db="EMBL/GenBank/DDBJ databases">
        <authorList>
            <person name="Podell S."/>
        </authorList>
    </citation>
    <scope>NUCLEOTIDE SEQUENCE</scope>
    <source>
        <strain evidence="6">Hildebrandi</strain>
    </source>
</reference>
<dbReference type="PANTHER" id="PTHR42987">
    <property type="entry name" value="PEPTIDASE S49"/>
    <property type="match status" value="1"/>
</dbReference>
<dbReference type="CDD" id="cd07023">
    <property type="entry name" value="S49_Sppa_N_C"/>
    <property type="match status" value="1"/>
</dbReference>
<dbReference type="InterPro" id="IPR047272">
    <property type="entry name" value="S49_SppA_C"/>
</dbReference>
<evidence type="ECO:0000256" key="4">
    <source>
        <dbReference type="SAM" id="MobiDB-lite"/>
    </source>
</evidence>
<evidence type="ECO:0000259" key="5">
    <source>
        <dbReference type="Pfam" id="PF01343"/>
    </source>
</evidence>
<gene>
    <name evidence="6" type="ORF">IV203_001070</name>
</gene>
<feature type="compositionally biased region" description="Basic and acidic residues" evidence="4">
    <location>
        <begin position="53"/>
        <end position="64"/>
    </location>
</feature>
<keyword evidence="3" id="KW-0720">Serine protease</keyword>
<dbReference type="Pfam" id="PF01343">
    <property type="entry name" value="Peptidase_S49"/>
    <property type="match status" value="1"/>
</dbReference>
<feature type="domain" description="Peptidase S49" evidence="5">
    <location>
        <begin position="351"/>
        <end position="491"/>
    </location>
</feature>
<keyword evidence="1 6" id="KW-0645">Protease</keyword>
<reference evidence="6" key="1">
    <citation type="journal article" date="2021" name="Sci. Rep.">
        <title>Diploid genomic architecture of Nitzschia inconspicua, an elite biomass production diatom.</title>
        <authorList>
            <person name="Oliver A."/>
            <person name="Podell S."/>
            <person name="Pinowska A."/>
            <person name="Traller J.C."/>
            <person name="Smith S.R."/>
            <person name="McClure R."/>
            <person name="Beliaev A."/>
            <person name="Bohutskyi P."/>
            <person name="Hill E.A."/>
            <person name="Rabines A."/>
            <person name="Zheng H."/>
            <person name="Allen L.Z."/>
            <person name="Kuo A."/>
            <person name="Grigoriev I.V."/>
            <person name="Allen A.E."/>
            <person name="Hazlebeck D."/>
            <person name="Allen E.E."/>
        </authorList>
    </citation>
    <scope>NUCLEOTIDE SEQUENCE</scope>
    <source>
        <strain evidence="6">Hildebrandi</strain>
    </source>
</reference>
<keyword evidence="7" id="KW-1185">Reference proteome</keyword>
<evidence type="ECO:0000313" key="7">
    <source>
        <dbReference type="Proteomes" id="UP000693970"/>
    </source>
</evidence>
<keyword evidence="2" id="KW-0378">Hydrolase</keyword>
<evidence type="ECO:0000313" key="6">
    <source>
        <dbReference type="EMBL" id="KAG7356384.1"/>
    </source>
</evidence>
<evidence type="ECO:0000256" key="1">
    <source>
        <dbReference type="ARBA" id="ARBA00022670"/>
    </source>
</evidence>
<feature type="region of interest" description="Disordered" evidence="4">
    <location>
        <begin position="47"/>
        <end position="103"/>
    </location>
</feature>
<proteinExistence type="predicted"/>
<dbReference type="PANTHER" id="PTHR42987:SF4">
    <property type="entry name" value="PROTEASE SOHB-RELATED"/>
    <property type="match status" value="1"/>
</dbReference>
<dbReference type="GO" id="GO:0006508">
    <property type="term" value="P:proteolysis"/>
    <property type="evidence" value="ECO:0007669"/>
    <property type="project" value="UniProtKB-KW"/>
</dbReference>
<evidence type="ECO:0000256" key="3">
    <source>
        <dbReference type="ARBA" id="ARBA00022825"/>
    </source>
</evidence>
<comment type="caution">
    <text evidence="6">The sequence shown here is derived from an EMBL/GenBank/DDBJ whole genome shotgun (WGS) entry which is preliminary data.</text>
</comment>
<evidence type="ECO:0000256" key="2">
    <source>
        <dbReference type="ARBA" id="ARBA00022801"/>
    </source>
</evidence>
<sequence length="559" mass="61246">MPKVASSRVRLGDRSSLRRVIMILLVLTWMVSLIFTNSAAVVKAAPAPPVSAGKEKGALADKNVKGGTNSNATIMDDTLIQDNPDYDGGNDGGDDDGDDDDDQDVNVSIRDKKQTKSSLSEALKKKYNENFLSKHFKRHRGVLILALAAVAFRNELWTLVQYLIQKGAKNVSTTDILKLLLFVGFMRRLQSGDWTIEGDTSLGNASYLHFTFERINEQFVKDGMALKKALCCRHEGLKWPKSTSSSFLKLSEWNSGTTSLTQQKSIETVILLDWTRLDTALTSMEQMRHQVAFLLSEYRSLAMDSKVDDTTTTAIPPKLEVILLLESSGGSVAEYGLAGSLLLKLRETPGITLTICVDKVAASGGYMLCCTASPGQLFAAPFALVGSIGVIGQLLNVQDLLTGWGIQPLVFRGGKDKAPVGLIGEVTNEGKQTTQKMIDETHDAFKRHVVRARPVLNQHLSKIGSGHVWLGVDALDLELIDQVKTSDEYIGEKIREGARVLKMVVYRPSRFLLGPRYGDAGFEMRGFLSGVGKSFQSAVQHFGSHQFRIKTATEAISNC</sequence>
<dbReference type="GO" id="GO:0008236">
    <property type="term" value="F:serine-type peptidase activity"/>
    <property type="evidence" value="ECO:0007669"/>
    <property type="project" value="UniProtKB-KW"/>
</dbReference>
<dbReference type="OrthoDB" id="45421at2759"/>